<evidence type="ECO:0000313" key="1">
    <source>
        <dbReference type="EMBL" id="KAI2664030.1"/>
    </source>
</evidence>
<gene>
    <name evidence="1" type="ORF">H4Q32_002147</name>
</gene>
<accession>A0ABQ8MMI0</accession>
<name>A0ABQ8MMI0_LABRO</name>
<comment type="caution">
    <text evidence="1">The sequence shown here is derived from an EMBL/GenBank/DDBJ whole genome shotgun (WGS) entry which is preliminary data.</text>
</comment>
<protein>
    <submittedName>
        <fullName evidence="1">Signal recognition particle 54 kDa protein</fullName>
    </submittedName>
</protein>
<sequence length="75" mass="8315">METGALPYLLPFALCGASLSQGRYRWCHDKVLLSLANTLERERCKKRLGGTSKETIAFIKEGARPFAVRTLAKSS</sequence>
<reference evidence="1 2" key="1">
    <citation type="submission" date="2022-01" db="EMBL/GenBank/DDBJ databases">
        <title>A high-quality chromosome-level genome assembly of rohu carp, Labeo rohita.</title>
        <authorList>
            <person name="Arick M.A. II"/>
            <person name="Hsu C.-Y."/>
            <person name="Magbanua Z."/>
            <person name="Pechanova O."/>
            <person name="Grover C."/>
            <person name="Miller E."/>
            <person name="Thrash A."/>
            <person name="Ezzel L."/>
            <person name="Alam S."/>
            <person name="Benzie J."/>
            <person name="Hamilton M."/>
            <person name="Karsi A."/>
            <person name="Lawrence M.L."/>
            <person name="Peterson D.G."/>
        </authorList>
    </citation>
    <scope>NUCLEOTIDE SEQUENCE [LARGE SCALE GENOMIC DNA]</scope>
    <source>
        <strain evidence="2">BAU-BD-2019</strain>
        <tissue evidence="1">Blood</tissue>
    </source>
</reference>
<organism evidence="1 2">
    <name type="scientific">Labeo rohita</name>
    <name type="common">Indian major carp</name>
    <name type="synonym">Cyprinus rohita</name>
    <dbReference type="NCBI Taxonomy" id="84645"/>
    <lineage>
        <taxon>Eukaryota</taxon>
        <taxon>Metazoa</taxon>
        <taxon>Chordata</taxon>
        <taxon>Craniata</taxon>
        <taxon>Vertebrata</taxon>
        <taxon>Euteleostomi</taxon>
        <taxon>Actinopterygii</taxon>
        <taxon>Neopterygii</taxon>
        <taxon>Teleostei</taxon>
        <taxon>Ostariophysi</taxon>
        <taxon>Cypriniformes</taxon>
        <taxon>Cyprinidae</taxon>
        <taxon>Labeoninae</taxon>
        <taxon>Labeonini</taxon>
        <taxon>Labeo</taxon>
    </lineage>
</organism>
<proteinExistence type="predicted"/>
<evidence type="ECO:0000313" key="2">
    <source>
        <dbReference type="Proteomes" id="UP000830375"/>
    </source>
</evidence>
<keyword evidence="2" id="KW-1185">Reference proteome</keyword>
<dbReference type="EMBL" id="JACTAM010000005">
    <property type="protein sequence ID" value="KAI2664030.1"/>
    <property type="molecule type" value="Genomic_DNA"/>
</dbReference>
<dbReference type="Proteomes" id="UP000830375">
    <property type="component" value="Unassembled WGS sequence"/>
</dbReference>